<organism evidence="1 2">
    <name type="scientific">Paenibacillus eucommiae</name>
    <dbReference type="NCBI Taxonomy" id="1355755"/>
    <lineage>
        <taxon>Bacteria</taxon>
        <taxon>Bacillati</taxon>
        <taxon>Bacillota</taxon>
        <taxon>Bacilli</taxon>
        <taxon>Bacillales</taxon>
        <taxon>Paenibacillaceae</taxon>
        <taxon>Paenibacillus</taxon>
    </lineage>
</organism>
<accession>A0ABS4J146</accession>
<keyword evidence="2" id="KW-1185">Reference proteome</keyword>
<proteinExistence type="predicted"/>
<name>A0ABS4J146_9BACL</name>
<evidence type="ECO:0000313" key="2">
    <source>
        <dbReference type="Proteomes" id="UP001519287"/>
    </source>
</evidence>
<reference evidence="1 2" key="1">
    <citation type="submission" date="2021-03" db="EMBL/GenBank/DDBJ databases">
        <title>Genomic Encyclopedia of Type Strains, Phase IV (KMG-IV): sequencing the most valuable type-strain genomes for metagenomic binning, comparative biology and taxonomic classification.</title>
        <authorList>
            <person name="Goeker M."/>
        </authorList>
    </citation>
    <scope>NUCLEOTIDE SEQUENCE [LARGE SCALE GENOMIC DNA]</scope>
    <source>
        <strain evidence="1 2">DSM 26048</strain>
    </source>
</reference>
<comment type="caution">
    <text evidence="1">The sequence shown here is derived from an EMBL/GenBank/DDBJ whole genome shotgun (WGS) entry which is preliminary data.</text>
</comment>
<dbReference type="EMBL" id="JAGGLB010000019">
    <property type="protein sequence ID" value="MBP1993545.1"/>
    <property type="molecule type" value="Genomic_DNA"/>
</dbReference>
<evidence type="ECO:0000313" key="1">
    <source>
        <dbReference type="EMBL" id="MBP1993545.1"/>
    </source>
</evidence>
<gene>
    <name evidence="1" type="ORF">J2Z66_005167</name>
</gene>
<protein>
    <submittedName>
        <fullName evidence="1">Uncharacterized protein</fullName>
    </submittedName>
</protein>
<sequence>MKTLNMYRGISRGSVNFEEVFIHELQERKGRSSP</sequence>
<dbReference type="Proteomes" id="UP001519287">
    <property type="component" value="Unassembled WGS sequence"/>
</dbReference>